<feature type="transmembrane region" description="Helical" evidence="11">
    <location>
        <begin position="338"/>
        <end position="359"/>
    </location>
</feature>
<reference evidence="13 14" key="1">
    <citation type="submission" date="2019-11" db="EMBL/GenBank/DDBJ databases">
        <authorList>
            <person name="He Y."/>
        </authorList>
    </citation>
    <scope>NUCLEOTIDE SEQUENCE [LARGE SCALE GENOMIC DNA]</scope>
    <source>
        <strain evidence="13 14">SCSIO 58843</strain>
    </source>
</reference>
<evidence type="ECO:0000256" key="10">
    <source>
        <dbReference type="SAM" id="MobiDB-lite"/>
    </source>
</evidence>
<protein>
    <submittedName>
        <fullName evidence="13">Branched-chain amino acid ABC transporter permease</fullName>
    </submittedName>
</protein>
<sequence>MPFVHRPTRRLILVLLAFAALVVCAPSASAQDDGGEEPAAEESAESIGGRLQDVDREPVEGVTLTVTAEDGSEIGTATSDDAGEWRVPLPGPGVYTVTIDPETLPEGVELRDAERTSLSPEVRAGQDRTVLFALGDGTDARAENRPSRTSRLLNLAAEGVKFGVMIALAALGLSMVFGVTNLVNFAHGELLAFGALVAWWLEDSLGIPLLLAALVAVALAGMMGVGFETAVFGPVRRRKSGDIAAMVISIGLALVVRYVYLILFGGEPRSYSDYRLQQTVDLGPLSLTPKSWATIVVGLLVLTAFGWALRSTRIGTAMRAVSVNKDLAESSGIDVRRVVLATWLVGAALAGLSGVMFGLAESVRWDMGNDVLLLIFAAVVLGGLGTAYGAMVGGLVVGLVTQLSTYWFAPDLKLMFALVVLIVILVARPQGILGVKERFG</sequence>
<dbReference type="Pfam" id="PF02653">
    <property type="entry name" value="BPD_transp_2"/>
    <property type="match status" value="1"/>
</dbReference>
<evidence type="ECO:0000313" key="14">
    <source>
        <dbReference type="Proteomes" id="UP000334019"/>
    </source>
</evidence>
<evidence type="ECO:0000256" key="4">
    <source>
        <dbReference type="ARBA" id="ARBA00022519"/>
    </source>
</evidence>
<dbReference type="RefSeq" id="WP_153760552.1">
    <property type="nucleotide sequence ID" value="NZ_CP045851.1"/>
</dbReference>
<comment type="similarity">
    <text evidence="9">Belongs to the binding-protein-dependent transport system permease family. LivHM subfamily.</text>
</comment>
<feature type="transmembrane region" description="Helical" evidence="11">
    <location>
        <begin position="159"/>
        <end position="177"/>
    </location>
</feature>
<feature type="transmembrane region" description="Helical" evidence="11">
    <location>
        <begin position="243"/>
        <end position="263"/>
    </location>
</feature>
<evidence type="ECO:0000256" key="1">
    <source>
        <dbReference type="ARBA" id="ARBA00004651"/>
    </source>
</evidence>
<keyword evidence="12" id="KW-0732">Signal</keyword>
<organism evidence="13 14">
    <name type="scientific">Actinomarinicola tropica</name>
    <dbReference type="NCBI Taxonomy" id="2789776"/>
    <lineage>
        <taxon>Bacteria</taxon>
        <taxon>Bacillati</taxon>
        <taxon>Actinomycetota</taxon>
        <taxon>Acidimicrobiia</taxon>
        <taxon>Acidimicrobiales</taxon>
        <taxon>Iamiaceae</taxon>
        <taxon>Actinomarinicola</taxon>
    </lineage>
</organism>
<evidence type="ECO:0000256" key="11">
    <source>
        <dbReference type="SAM" id="Phobius"/>
    </source>
</evidence>
<evidence type="ECO:0000313" key="13">
    <source>
        <dbReference type="EMBL" id="QGG96448.1"/>
    </source>
</evidence>
<dbReference type="InterPro" id="IPR052157">
    <property type="entry name" value="BCAA_transport_permease"/>
</dbReference>
<evidence type="ECO:0000256" key="5">
    <source>
        <dbReference type="ARBA" id="ARBA00022692"/>
    </source>
</evidence>
<feature type="region of interest" description="Disordered" evidence="10">
    <location>
        <begin position="28"/>
        <end position="58"/>
    </location>
</feature>
<dbReference type="KEGG" id="atq:GH723_15805"/>
<dbReference type="InterPro" id="IPR013783">
    <property type="entry name" value="Ig-like_fold"/>
</dbReference>
<dbReference type="Proteomes" id="UP000334019">
    <property type="component" value="Chromosome"/>
</dbReference>
<dbReference type="GO" id="GO:1903806">
    <property type="term" value="P:L-isoleucine import across plasma membrane"/>
    <property type="evidence" value="ECO:0007669"/>
    <property type="project" value="TreeGrafter"/>
</dbReference>
<dbReference type="SUPFAM" id="SSF49478">
    <property type="entry name" value="Cna protein B-type domain"/>
    <property type="match status" value="1"/>
</dbReference>
<keyword evidence="14" id="KW-1185">Reference proteome</keyword>
<keyword evidence="7 11" id="KW-1133">Transmembrane helix</keyword>
<evidence type="ECO:0000256" key="6">
    <source>
        <dbReference type="ARBA" id="ARBA00022970"/>
    </source>
</evidence>
<dbReference type="PANTHER" id="PTHR11795:SF371">
    <property type="entry name" value="HIGH-AFFINITY BRANCHED-CHAIN AMINO ACID TRANSPORT SYSTEM PERMEASE PROTEIN LIVH"/>
    <property type="match status" value="1"/>
</dbReference>
<keyword evidence="5 11" id="KW-0812">Transmembrane</keyword>
<dbReference type="GO" id="GO:0015192">
    <property type="term" value="F:L-phenylalanine transmembrane transporter activity"/>
    <property type="evidence" value="ECO:0007669"/>
    <property type="project" value="TreeGrafter"/>
</dbReference>
<feature type="signal peptide" evidence="12">
    <location>
        <begin position="1"/>
        <end position="30"/>
    </location>
</feature>
<keyword evidence="3" id="KW-1003">Cell membrane</keyword>
<dbReference type="GO" id="GO:0042941">
    <property type="term" value="P:D-alanine transmembrane transport"/>
    <property type="evidence" value="ECO:0007669"/>
    <property type="project" value="TreeGrafter"/>
</dbReference>
<gene>
    <name evidence="13" type="ORF">GH723_15805</name>
</gene>
<dbReference type="GO" id="GO:0015190">
    <property type="term" value="F:L-leucine transmembrane transporter activity"/>
    <property type="evidence" value="ECO:0007669"/>
    <property type="project" value="TreeGrafter"/>
</dbReference>
<dbReference type="Gene3D" id="2.60.40.10">
    <property type="entry name" value="Immunoglobulins"/>
    <property type="match status" value="1"/>
</dbReference>
<keyword evidence="2" id="KW-0813">Transport</keyword>
<dbReference type="GO" id="GO:0005886">
    <property type="term" value="C:plasma membrane"/>
    <property type="evidence" value="ECO:0007669"/>
    <property type="project" value="UniProtKB-SubCell"/>
</dbReference>
<evidence type="ECO:0000256" key="8">
    <source>
        <dbReference type="ARBA" id="ARBA00023136"/>
    </source>
</evidence>
<feature type="transmembrane region" description="Helical" evidence="11">
    <location>
        <begin position="371"/>
        <end position="400"/>
    </location>
</feature>
<feature type="transmembrane region" description="Helical" evidence="11">
    <location>
        <begin position="291"/>
        <end position="309"/>
    </location>
</feature>
<evidence type="ECO:0000256" key="2">
    <source>
        <dbReference type="ARBA" id="ARBA00022448"/>
    </source>
</evidence>
<name>A0A5Q2RHV1_9ACTN</name>
<dbReference type="GO" id="GO:0005975">
    <property type="term" value="P:carbohydrate metabolic process"/>
    <property type="evidence" value="ECO:0007669"/>
    <property type="project" value="UniProtKB-ARBA"/>
</dbReference>
<dbReference type="CDD" id="cd06582">
    <property type="entry name" value="TM_PBP1_LivH_like"/>
    <property type="match status" value="1"/>
</dbReference>
<dbReference type="EMBL" id="CP045851">
    <property type="protein sequence ID" value="QGG96448.1"/>
    <property type="molecule type" value="Genomic_DNA"/>
</dbReference>
<evidence type="ECO:0000256" key="7">
    <source>
        <dbReference type="ARBA" id="ARBA00022989"/>
    </source>
</evidence>
<feature type="chain" id="PRO_5024390659" evidence="12">
    <location>
        <begin position="31"/>
        <end position="440"/>
    </location>
</feature>
<feature type="transmembrane region" description="Helical" evidence="11">
    <location>
        <begin position="207"/>
        <end position="231"/>
    </location>
</feature>
<accession>A0A5Q2RHV1</accession>
<dbReference type="GO" id="GO:0015188">
    <property type="term" value="F:L-isoleucine transmembrane transporter activity"/>
    <property type="evidence" value="ECO:0007669"/>
    <property type="project" value="TreeGrafter"/>
</dbReference>
<dbReference type="GO" id="GO:0005304">
    <property type="term" value="F:L-valine transmembrane transporter activity"/>
    <property type="evidence" value="ECO:0007669"/>
    <property type="project" value="TreeGrafter"/>
</dbReference>
<keyword evidence="6" id="KW-0029">Amino-acid transport</keyword>
<comment type="subcellular location">
    <subcellularLocation>
        <location evidence="1">Cell membrane</location>
        <topology evidence="1">Multi-pass membrane protein</topology>
    </subcellularLocation>
</comment>
<evidence type="ECO:0000256" key="3">
    <source>
        <dbReference type="ARBA" id="ARBA00022475"/>
    </source>
</evidence>
<feature type="compositionally biased region" description="Acidic residues" evidence="10">
    <location>
        <begin position="33"/>
        <end position="44"/>
    </location>
</feature>
<keyword evidence="8 11" id="KW-0472">Membrane</keyword>
<dbReference type="AlphaFoldDB" id="A0A5Q2RHV1"/>
<dbReference type="InterPro" id="IPR001851">
    <property type="entry name" value="ABC_transp_permease"/>
</dbReference>
<proteinExistence type="inferred from homology"/>
<dbReference type="PANTHER" id="PTHR11795">
    <property type="entry name" value="BRANCHED-CHAIN AMINO ACID TRANSPORT SYSTEM PERMEASE PROTEIN LIVH"/>
    <property type="match status" value="1"/>
</dbReference>
<keyword evidence="4" id="KW-0997">Cell inner membrane</keyword>
<dbReference type="Pfam" id="PF13620">
    <property type="entry name" value="CarboxypepD_reg"/>
    <property type="match status" value="1"/>
</dbReference>
<evidence type="ECO:0000256" key="9">
    <source>
        <dbReference type="ARBA" id="ARBA00037998"/>
    </source>
</evidence>
<dbReference type="GO" id="GO:0015808">
    <property type="term" value="P:L-alanine transport"/>
    <property type="evidence" value="ECO:0007669"/>
    <property type="project" value="TreeGrafter"/>
</dbReference>
<feature type="transmembrane region" description="Helical" evidence="11">
    <location>
        <begin position="412"/>
        <end position="431"/>
    </location>
</feature>
<evidence type="ECO:0000256" key="12">
    <source>
        <dbReference type="SAM" id="SignalP"/>
    </source>
</evidence>